<accession>A0ABV6MKG4</accession>
<dbReference type="Proteomes" id="UP001589810">
    <property type="component" value="Unassembled WGS sequence"/>
</dbReference>
<gene>
    <name evidence="1" type="ORF">ACFFH7_04150</name>
</gene>
<evidence type="ECO:0000313" key="2">
    <source>
        <dbReference type="Proteomes" id="UP001589810"/>
    </source>
</evidence>
<organism evidence="1 2">
    <name type="scientific">Kutzneria chonburiensis</name>
    <dbReference type="NCBI Taxonomy" id="1483604"/>
    <lineage>
        <taxon>Bacteria</taxon>
        <taxon>Bacillati</taxon>
        <taxon>Actinomycetota</taxon>
        <taxon>Actinomycetes</taxon>
        <taxon>Pseudonocardiales</taxon>
        <taxon>Pseudonocardiaceae</taxon>
        <taxon>Kutzneria</taxon>
    </lineage>
</organism>
<proteinExistence type="predicted"/>
<name>A0ABV6MKG4_9PSEU</name>
<evidence type="ECO:0000313" key="1">
    <source>
        <dbReference type="EMBL" id="MFC0540659.1"/>
    </source>
</evidence>
<sequence>MARLVDVVKAAQQAMASVELTADVRDHSAQDLAKALMGLTSIAHSLGRTTTLLKRAVAVTARGDNPAATKELAEMAGGVVEHLQRGARQADQVMLACNNAAFDLSEFVKKADKAEATRKFVFTQPR</sequence>
<comment type="caution">
    <text evidence="1">The sequence shown here is derived from an EMBL/GenBank/DDBJ whole genome shotgun (WGS) entry which is preliminary data.</text>
</comment>
<keyword evidence="2" id="KW-1185">Reference proteome</keyword>
<dbReference type="EMBL" id="JBHLUD010000001">
    <property type="protein sequence ID" value="MFC0540659.1"/>
    <property type="molecule type" value="Genomic_DNA"/>
</dbReference>
<reference evidence="1 2" key="1">
    <citation type="submission" date="2024-09" db="EMBL/GenBank/DDBJ databases">
        <authorList>
            <person name="Sun Q."/>
            <person name="Mori K."/>
        </authorList>
    </citation>
    <scope>NUCLEOTIDE SEQUENCE [LARGE SCALE GENOMIC DNA]</scope>
    <source>
        <strain evidence="1 2">TBRC 1432</strain>
    </source>
</reference>
<dbReference type="RefSeq" id="WP_273939473.1">
    <property type="nucleotide sequence ID" value="NZ_CP097263.1"/>
</dbReference>
<protein>
    <submittedName>
        <fullName evidence="1">Uncharacterized protein</fullName>
    </submittedName>
</protein>